<dbReference type="EMBL" id="CP049366">
    <property type="protein sequence ID" value="QMT84002.1"/>
    <property type="molecule type" value="Genomic_DNA"/>
</dbReference>
<evidence type="ECO:0000259" key="2">
    <source>
        <dbReference type="Pfam" id="PF12850"/>
    </source>
</evidence>
<dbReference type="SUPFAM" id="SSF56300">
    <property type="entry name" value="Metallo-dependent phosphatases"/>
    <property type="match status" value="1"/>
</dbReference>
<dbReference type="GO" id="GO:0016791">
    <property type="term" value="F:phosphatase activity"/>
    <property type="evidence" value="ECO:0007669"/>
    <property type="project" value="TreeGrafter"/>
</dbReference>
<dbReference type="AlphaFoldDB" id="A0A7L7KXC9"/>
<name>A0A7L7KXC9_9LACO</name>
<sequence length="288" mass="33608">MKKVAIISDISDIHGNLTAFSQVIKDAEKQRVDEYWFLGDLLMPGPGAESILELLNQINTTQFIRGNWDDFLFENILSVSKEYINKPQTTYMIELIKYVKNHLDPKYIQQVQQWPISKNINFEGLNILLTHNHPKKNFGHELLPYEDQANFDELLFNKPYDLAIYANVHHQLMRTSSQDQLVINPGSIGQPYTAWKKFRADRRAQYAVLSFDQGLVDVNFRKVAYSIDDELKIAEENDLPFRELYQRLFAEGITFTHDDDALNEQIEKHDYKSDALEYLKNLESSQDL</sequence>
<reference evidence="3 4" key="1">
    <citation type="submission" date="2020-02" db="EMBL/GenBank/DDBJ databases">
        <title>Complete Genome Sequence of Lactobacillus sp. NFFJ11 Isolated from animal feed.</title>
        <authorList>
            <person name="Jung J.Y."/>
        </authorList>
    </citation>
    <scope>NUCLEOTIDE SEQUENCE [LARGE SCALE GENOMIC DNA]</scope>
    <source>
        <strain evidence="3 4">NFFJ11</strain>
    </source>
</reference>
<dbReference type="InterPro" id="IPR050126">
    <property type="entry name" value="Ap4A_hydrolase"/>
</dbReference>
<accession>A0A7L7KXC9</accession>
<dbReference type="InterPro" id="IPR029052">
    <property type="entry name" value="Metallo-depent_PP-like"/>
</dbReference>
<organism evidence="3 4">
    <name type="scientific">Companilactobacillus pabuli</name>
    <dbReference type="NCBI Taxonomy" id="2714036"/>
    <lineage>
        <taxon>Bacteria</taxon>
        <taxon>Bacillati</taxon>
        <taxon>Bacillota</taxon>
        <taxon>Bacilli</taxon>
        <taxon>Lactobacillales</taxon>
        <taxon>Lactobacillaceae</taxon>
        <taxon>Companilactobacillus</taxon>
    </lineage>
</organism>
<dbReference type="InterPro" id="IPR011152">
    <property type="entry name" value="Pesterase_MJ0912"/>
</dbReference>
<dbReference type="PANTHER" id="PTHR42850:SF2">
    <property type="entry name" value="BLL5683 PROTEIN"/>
    <property type="match status" value="1"/>
</dbReference>
<dbReference type="Proteomes" id="UP000514410">
    <property type="component" value="Chromosome"/>
</dbReference>
<dbReference type="Gene3D" id="3.60.21.10">
    <property type="match status" value="1"/>
</dbReference>
<dbReference type="InterPro" id="IPR024654">
    <property type="entry name" value="Calcineurin-like_PHP_lpxH"/>
</dbReference>
<evidence type="ECO:0000313" key="4">
    <source>
        <dbReference type="Proteomes" id="UP000514410"/>
    </source>
</evidence>
<comment type="similarity">
    <text evidence="1">Belongs to the metallophosphoesterase superfamily. YfcE family.</text>
</comment>
<dbReference type="Pfam" id="PF12850">
    <property type="entry name" value="Metallophos_2"/>
    <property type="match status" value="1"/>
</dbReference>
<evidence type="ECO:0000256" key="1">
    <source>
        <dbReference type="ARBA" id="ARBA00008950"/>
    </source>
</evidence>
<evidence type="ECO:0000313" key="3">
    <source>
        <dbReference type="EMBL" id="QMT84002.1"/>
    </source>
</evidence>
<gene>
    <name evidence="3" type="ORF">G6534_04910</name>
</gene>
<proteinExistence type="inferred from homology"/>
<dbReference type="KEGG" id="cpab:G6534_04910"/>
<keyword evidence="4" id="KW-1185">Reference proteome</keyword>
<dbReference type="GO" id="GO:0005737">
    <property type="term" value="C:cytoplasm"/>
    <property type="evidence" value="ECO:0007669"/>
    <property type="project" value="TreeGrafter"/>
</dbReference>
<dbReference type="PANTHER" id="PTHR42850">
    <property type="entry name" value="METALLOPHOSPHOESTERASE"/>
    <property type="match status" value="1"/>
</dbReference>
<feature type="domain" description="Calcineurin-like phosphoesterase" evidence="2">
    <location>
        <begin position="10"/>
        <end position="212"/>
    </location>
</feature>
<protein>
    <submittedName>
        <fullName evidence="3">Metallophosphoesterase</fullName>
    </submittedName>
</protein>
<dbReference type="RefSeq" id="WP_182083205.1">
    <property type="nucleotide sequence ID" value="NZ_CP049366.1"/>
</dbReference>
<dbReference type="PIRSF" id="PIRSF000883">
    <property type="entry name" value="Pesterase_MJ0912"/>
    <property type="match status" value="1"/>
</dbReference>